<dbReference type="SUPFAM" id="SSF53901">
    <property type="entry name" value="Thiolase-like"/>
    <property type="match status" value="1"/>
</dbReference>
<keyword evidence="2" id="KW-1185">Reference proteome</keyword>
<comment type="caution">
    <text evidence="1">The sequence shown here is derived from an EMBL/GenBank/DDBJ whole genome shotgun (WGS) entry which is preliminary data.</text>
</comment>
<dbReference type="Proteomes" id="UP000785613">
    <property type="component" value="Unassembled WGS sequence"/>
</dbReference>
<evidence type="ECO:0008006" key="3">
    <source>
        <dbReference type="Google" id="ProtNLM"/>
    </source>
</evidence>
<sequence>MSSVTKPGFWNKFGAGPAQTPAAMTLAIRAAGLCCAVGYNLDAAVCAMRANMDHFQHSDFKTAKHERVLVARLDDDNVWGQGRLARWIAMAIADCLSSVDDVDFSKVPLVWLAPEPERSGNDSDWYASVFSQAVDQLNLQFHPRSGVMPLGRAGLSNALKQATALLELQDCEQVLLVGADTFLNATTINAYLQAGRLQVRGNSDGFIPGEAAAAVLLQRVVDDKQPNSADALQRNQLQIIGFGTGDEPGRVDGTVPSKSQGLTQAIRSAVKMSQLDFNALDFRITDQNGESFFAREASNAITRLTPTGGAMLRLLTIADCLGEVGAATGPAMLAYIYKLFQDSKELGEFGLLNLANDNGLRSAVIVKRSHV</sequence>
<evidence type="ECO:0000313" key="2">
    <source>
        <dbReference type="Proteomes" id="UP000785613"/>
    </source>
</evidence>
<dbReference type="RefSeq" id="WP_167232988.1">
    <property type="nucleotide sequence ID" value="NZ_VUYU01000053.1"/>
</dbReference>
<evidence type="ECO:0000313" key="1">
    <source>
        <dbReference type="EMBL" id="NHZ38462.1"/>
    </source>
</evidence>
<organism evidence="1 2">
    <name type="scientific">Massilia rubra</name>
    <dbReference type="NCBI Taxonomy" id="2607910"/>
    <lineage>
        <taxon>Bacteria</taxon>
        <taxon>Pseudomonadati</taxon>
        <taxon>Pseudomonadota</taxon>
        <taxon>Betaproteobacteria</taxon>
        <taxon>Burkholderiales</taxon>
        <taxon>Oxalobacteraceae</taxon>
        <taxon>Telluria group</taxon>
        <taxon>Massilia</taxon>
    </lineage>
</organism>
<dbReference type="Gene3D" id="3.40.47.10">
    <property type="match status" value="1"/>
</dbReference>
<protein>
    <recommendedName>
        <fullName evidence="3">3-oxoacyl-ACP synthase</fullName>
    </recommendedName>
</protein>
<reference evidence="1 2" key="1">
    <citation type="submission" date="2019-09" db="EMBL/GenBank/DDBJ databases">
        <title>Taxonomy of Antarctic Massilia spp.: description of Massilia rubra sp. nov., Massilia aquatica sp. nov., Massilia mucilaginosa sp. nov., Massilia frigida sp. nov. isolated from streams, lakes and regoliths.</title>
        <authorList>
            <person name="Holochova P."/>
            <person name="Sedlacek I."/>
            <person name="Kralova S."/>
            <person name="Maslanova I."/>
            <person name="Busse H.-J."/>
            <person name="Stankova E."/>
            <person name="Vrbovska V."/>
            <person name="Kovarovic V."/>
            <person name="Bartak M."/>
            <person name="Svec P."/>
            <person name="Pantucek R."/>
        </authorList>
    </citation>
    <scope>NUCLEOTIDE SEQUENCE [LARGE SCALE GENOMIC DNA]</scope>
    <source>
        <strain evidence="1 2">CCM 8692</strain>
    </source>
</reference>
<gene>
    <name evidence="1" type="ORF">F0185_33485</name>
</gene>
<dbReference type="InterPro" id="IPR016039">
    <property type="entry name" value="Thiolase-like"/>
</dbReference>
<name>A0ABX0M2A3_9BURK</name>
<proteinExistence type="predicted"/>
<accession>A0ABX0M2A3</accession>
<dbReference type="EMBL" id="VUYU01000053">
    <property type="protein sequence ID" value="NHZ38462.1"/>
    <property type="molecule type" value="Genomic_DNA"/>
</dbReference>